<keyword evidence="3" id="KW-0804">Transcription</keyword>
<comment type="caution">
    <text evidence="7">The sequence shown here is derived from an EMBL/GenBank/DDBJ whole genome shotgun (WGS) entry which is preliminary data.</text>
</comment>
<dbReference type="PROSITE" id="PS00041">
    <property type="entry name" value="HTH_ARAC_FAMILY_1"/>
    <property type="match status" value="1"/>
</dbReference>
<dbReference type="Proteomes" id="UP000605427">
    <property type="component" value="Unassembled WGS sequence"/>
</dbReference>
<dbReference type="Gene3D" id="3.40.50.2300">
    <property type="match status" value="1"/>
</dbReference>
<proteinExistence type="predicted"/>
<dbReference type="Pfam" id="PF00072">
    <property type="entry name" value="Response_reg"/>
    <property type="match status" value="1"/>
</dbReference>
<keyword evidence="1" id="KW-0805">Transcription regulation</keyword>
<evidence type="ECO:0000313" key="7">
    <source>
        <dbReference type="EMBL" id="GGH76878.1"/>
    </source>
</evidence>
<dbReference type="Gene3D" id="1.10.10.60">
    <property type="entry name" value="Homeodomain-like"/>
    <property type="match status" value="2"/>
</dbReference>
<accession>A0ABQ1ZRD4</accession>
<dbReference type="InterPro" id="IPR011006">
    <property type="entry name" value="CheY-like_superfamily"/>
</dbReference>
<dbReference type="RefSeq" id="WP_172242929.1">
    <property type="nucleotide sequence ID" value="NZ_BMDD01000002.1"/>
</dbReference>
<organism evidence="7 8">
    <name type="scientific">Saccharibacillus endophyticus</name>
    <dbReference type="NCBI Taxonomy" id="2060666"/>
    <lineage>
        <taxon>Bacteria</taxon>
        <taxon>Bacillati</taxon>
        <taxon>Bacillota</taxon>
        <taxon>Bacilli</taxon>
        <taxon>Bacillales</taxon>
        <taxon>Paenibacillaceae</taxon>
        <taxon>Saccharibacillus</taxon>
    </lineage>
</organism>
<dbReference type="PRINTS" id="PR00032">
    <property type="entry name" value="HTHARAC"/>
</dbReference>
<evidence type="ECO:0000256" key="1">
    <source>
        <dbReference type="ARBA" id="ARBA00023015"/>
    </source>
</evidence>
<dbReference type="InterPro" id="IPR020449">
    <property type="entry name" value="Tscrpt_reg_AraC-type_HTH"/>
</dbReference>
<name>A0ABQ1ZRD4_9BACL</name>
<dbReference type="PROSITE" id="PS50110">
    <property type="entry name" value="RESPONSE_REGULATORY"/>
    <property type="match status" value="1"/>
</dbReference>
<evidence type="ECO:0000256" key="3">
    <source>
        <dbReference type="ARBA" id="ARBA00023163"/>
    </source>
</evidence>
<dbReference type="SUPFAM" id="SSF46689">
    <property type="entry name" value="Homeodomain-like"/>
    <property type="match status" value="2"/>
</dbReference>
<feature type="domain" description="Response regulatory" evidence="6">
    <location>
        <begin position="3"/>
        <end position="119"/>
    </location>
</feature>
<feature type="modified residue" description="4-aspartylphosphate" evidence="4">
    <location>
        <position position="54"/>
    </location>
</feature>
<evidence type="ECO:0000313" key="8">
    <source>
        <dbReference type="Proteomes" id="UP000605427"/>
    </source>
</evidence>
<dbReference type="PROSITE" id="PS01124">
    <property type="entry name" value="HTH_ARAC_FAMILY_2"/>
    <property type="match status" value="1"/>
</dbReference>
<sequence length="518" mass="58966">MIKLLIVDDEQVGREGLEAILRKGFPDLVIEQAKNGKMAVELAESFGPDLILMDIKMPGMDGLEATEIIGDKYPDIKIVMVTAYDTFDYARRALKLGVKDYLLKPSKATEIKKTVGRVLEQIDEEKRERERSRLREDTLARVMPVIETDIVTQLLFDHVHEVHSDELVSWLGADAGSQTFALSVLVPEGSDGAYGSIRDLVRREGAGWVGALYGRQIPIIAFRDNSRSFRVQASELAKMVLETGGRHVRDGWFVGVGNVCESLSQVRQSYREALLATPDPTQPVRYRLYVDKPEPGAVGTGESLLDLPDKRWEQHFFEQIRIRDWDGIRTETLDFLRRCESEGADRLHAQQRVSERLWVSSRVLAEMGVEIGTPTFSFQAQDYRQLRAETGAILDRIKQAYAEHLERIKPDTVRRIKQYIAEHSHEDISLEGIGEKFELSPFYISKLFKEQVGVNYIDFLTECRIDKAKKLMSDPARSLKEITFEVGYHDPNYFSKVFKKMCDLSPTEYRKALLGGGE</sequence>
<dbReference type="CDD" id="cd17536">
    <property type="entry name" value="REC_YesN-like"/>
    <property type="match status" value="1"/>
</dbReference>
<dbReference type="PANTHER" id="PTHR43280">
    <property type="entry name" value="ARAC-FAMILY TRANSCRIPTIONAL REGULATOR"/>
    <property type="match status" value="1"/>
</dbReference>
<gene>
    <name evidence="7" type="ORF">GCM10007362_19790</name>
</gene>
<evidence type="ECO:0000256" key="2">
    <source>
        <dbReference type="ARBA" id="ARBA00023125"/>
    </source>
</evidence>
<dbReference type="EMBL" id="BMDD01000002">
    <property type="protein sequence ID" value="GGH76878.1"/>
    <property type="molecule type" value="Genomic_DNA"/>
</dbReference>
<keyword evidence="2" id="KW-0238">DNA-binding</keyword>
<dbReference type="Pfam" id="PF12833">
    <property type="entry name" value="HTH_18"/>
    <property type="match status" value="1"/>
</dbReference>
<dbReference type="InterPro" id="IPR018060">
    <property type="entry name" value="HTH_AraC"/>
</dbReference>
<keyword evidence="4" id="KW-0597">Phosphoprotein</keyword>
<feature type="domain" description="HTH araC/xylS-type" evidence="5">
    <location>
        <begin position="414"/>
        <end position="512"/>
    </location>
</feature>
<dbReference type="InterPro" id="IPR001789">
    <property type="entry name" value="Sig_transdc_resp-reg_receiver"/>
</dbReference>
<protein>
    <recommendedName>
        <fullName evidence="9">DNA-binding response regulator</fullName>
    </recommendedName>
</protein>
<evidence type="ECO:0000256" key="4">
    <source>
        <dbReference type="PROSITE-ProRule" id="PRU00169"/>
    </source>
</evidence>
<evidence type="ECO:0000259" key="6">
    <source>
        <dbReference type="PROSITE" id="PS50110"/>
    </source>
</evidence>
<dbReference type="InterPro" id="IPR009057">
    <property type="entry name" value="Homeodomain-like_sf"/>
</dbReference>
<dbReference type="PANTHER" id="PTHR43280:SF2">
    <property type="entry name" value="HTH-TYPE TRANSCRIPTIONAL REGULATOR EXSA"/>
    <property type="match status" value="1"/>
</dbReference>
<dbReference type="SMART" id="SM00342">
    <property type="entry name" value="HTH_ARAC"/>
    <property type="match status" value="1"/>
</dbReference>
<dbReference type="Pfam" id="PF17853">
    <property type="entry name" value="GGDEF_2"/>
    <property type="match status" value="1"/>
</dbReference>
<reference evidence="8" key="1">
    <citation type="journal article" date="2019" name="Int. J. Syst. Evol. Microbiol.">
        <title>The Global Catalogue of Microorganisms (GCM) 10K type strain sequencing project: providing services to taxonomists for standard genome sequencing and annotation.</title>
        <authorList>
            <consortium name="The Broad Institute Genomics Platform"/>
            <consortium name="The Broad Institute Genome Sequencing Center for Infectious Disease"/>
            <person name="Wu L."/>
            <person name="Ma J."/>
        </authorList>
    </citation>
    <scope>NUCLEOTIDE SEQUENCE [LARGE SCALE GENOMIC DNA]</scope>
    <source>
        <strain evidence="8">CCM 8702</strain>
    </source>
</reference>
<dbReference type="InterPro" id="IPR041522">
    <property type="entry name" value="CdaR_GGDEF"/>
</dbReference>
<dbReference type="SUPFAM" id="SSF52172">
    <property type="entry name" value="CheY-like"/>
    <property type="match status" value="1"/>
</dbReference>
<evidence type="ECO:0008006" key="9">
    <source>
        <dbReference type="Google" id="ProtNLM"/>
    </source>
</evidence>
<dbReference type="SMART" id="SM00448">
    <property type="entry name" value="REC"/>
    <property type="match status" value="1"/>
</dbReference>
<dbReference type="InterPro" id="IPR018062">
    <property type="entry name" value="HTH_AraC-typ_CS"/>
</dbReference>
<keyword evidence="8" id="KW-1185">Reference proteome</keyword>
<evidence type="ECO:0000259" key="5">
    <source>
        <dbReference type="PROSITE" id="PS01124"/>
    </source>
</evidence>